<dbReference type="InterPro" id="IPR010985">
    <property type="entry name" value="Ribbon_hlx_hlx"/>
</dbReference>
<sequence>MIGARKMPQFNIRIPIEFRDAIKNMSLKNGRSMNSEIVQALKDYIIKNSEAPTAGTVRASNLSKTEEGI</sequence>
<gene>
    <name evidence="2" type="ORF">GPY42_01405</name>
</gene>
<dbReference type="RefSeq" id="WP_113040736.1">
    <property type="nucleotide sequence ID" value="NZ_CAWPKC010000001.1"/>
</dbReference>
<dbReference type="Pfam" id="PF03869">
    <property type="entry name" value="Arc"/>
    <property type="match status" value="1"/>
</dbReference>
<proteinExistence type="predicted"/>
<keyword evidence="2" id="KW-0238">DNA-binding</keyword>
<dbReference type="SUPFAM" id="SSF47598">
    <property type="entry name" value="Ribbon-helix-helix"/>
    <property type="match status" value="1"/>
</dbReference>
<evidence type="ECO:0000259" key="1">
    <source>
        <dbReference type="Pfam" id="PF03869"/>
    </source>
</evidence>
<dbReference type="EMBL" id="WSFE01000001">
    <property type="protein sequence ID" value="NDL23907.1"/>
    <property type="molecule type" value="Genomic_DNA"/>
</dbReference>
<feature type="domain" description="Arc-like DNA binding" evidence="1">
    <location>
        <begin position="4"/>
        <end position="49"/>
    </location>
</feature>
<accession>A0ABX0B066</accession>
<evidence type="ECO:0000313" key="2">
    <source>
        <dbReference type="EMBL" id="NDL23907.1"/>
    </source>
</evidence>
<dbReference type="InterPro" id="IPR005569">
    <property type="entry name" value="Arc_DNA-bd_dom"/>
</dbReference>
<reference evidence="2 3" key="1">
    <citation type="submission" date="2019-12" db="EMBL/GenBank/DDBJ databases">
        <title>Engineering Photorhabdus to improve their lethality against agricultural pests.</title>
        <authorList>
            <person name="Machado R.A.R."/>
        </authorList>
    </citation>
    <scope>NUCLEOTIDE SEQUENCE [LARGE SCALE GENOMIC DNA]</scope>
    <source>
        <strain evidence="2 3">M-HU2</strain>
    </source>
</reference>
<comment type="caution">
    <text evidence="2">The sequence shown here is derived from an EMBL/GenBank/DDBJ whole genome shotgun (WGS) entry which is preliminary data.</text>
</comment>
<organism evidence="2 3">
    <name type="scientific">Photorhabdus kayaii</name>
    <dbReference type="NCBI Taxonomy" id="230088"/>
    <lineage>
        <taxon>Bacteria</taxon>
        <taxon>Pseudomonadati</taxon>
        <taxon>Pseudomonadota</taxon>
        <taxon>Gammaproteobacteria</taxon>
        <taxon>Enterobacterales</taxon>
        <taxon>Morganellaceae</taxon>
        <taxon>Photorhabdus</taxon>
    </lineage>
</organism>
<keyword evidence="3" id="KW-1185">Reference proteome</keyword>
<dbReference type="Gene3D" id="1.10.1220.10">
    <property type="entry name" value="Met repressor-like"/>
    <property type="match status" value="1"/>
</dbReference>
<dbReference type="Proteomes" id="UP000470051">
    <property type="component" value="Unassembled WGS sequence"/>
</dbReference>
<evidence type="ECO:0000313" key="3">
    <source>
        <dbReference type="Proteomes" id="UP000470051"/>
    </source>
</evidence>
<dbReference type="GO" id="GO:0003677">
    <property type="term" value="F:DNA binding"/>
    <property type="evidence" value="ECO:0007669"/>
    <property type="project" value="UniProtKB-KW"/>
</dbReference>
<name>A0ABX0B066_9GAMM</name>
<protein>
    <submittedName>
        <fullName evidence="2">Arc family DNA-binding protein</fullName>
    </submittedName>
</protein>
<dbReference type="InterPro" id="IPR013321">
    <property type="entry name" value="Arc_rbn_hlx_hlx"/>
</dbReference>